<evidence type="ECO:0000313" key="2">
    <source>
        <dbReference type="EMBL" id="OGL81699.1"/>
    </source>
</evidence>
<reference evidence="2 3" key="1">
    <citation type="journal article" date="2016" name="Nat. Commun.">
        <title>Thousands of microbial genomes shed light on interconnected biogeochemical processes in an aquifer system.</title>
        <authorList>
            <person name="Anantharaman K."/>
            <person name="Brown C.T."/>
            <person name="Hug L.A."/>
            <person name="Sharon I."/>
            <person name="Castelle C.J."/>
            <person name="Probst A.J."/>
            <person name="Thomas B.C."/>
            <person name="Singh A."/>
            <person name="Wilkins M.J."/>
            <person name="Karaoz U."/>
            <person name="Brodie E.L."/>
            <person name="Williams K.H."/>
            <person name="Hubbard S.S."/>
            <person name="Banfield J.F."/>
        </authorList>
    </citation>
    <scope>NUCLEOTIDE SEQUENCE [LARGE SCALE GENOMIC DNA]</scope>
</reference>
<organism evidence="2 3">
    <name type="scientific">Candidatus Uhrbacteria bacterium RIFCSPLOWO2_01_FULL_47_24</name>
    <dbReference type="NCBI Taxonomy" id="1802401"/>
    <lineage>
        <taxon>Bacteria</taxon>
        <taxon>Candidatus Uhriibacteriota</taxon>
    </lineage>
</organism>
<comment type="caution">
    <text evidence="2">The sequence shown here is derived from an EMBL/GenBank/DDBJ whole genome shotgun (WGS) entry which is preliminary data.</text>
</comment>
<evidence type="ECO:0000313" key="3">
    <source>
        <dbReference type="Proteomes" id="UP000176897"/>
    </source>
</evidence>
<feature type="region of interest" description="Disordered" evidence="1">
    <location>
        <begin position="203"/>
        <end position="224"/>
    </location>
</feature>
<sequence length="430" mass="49084">MNDEILVKGQDGKWYILRGEELLPYGKDELGIRNQELGVVDLPKGVSQEEYEKMEKAKPQIQPAQITQRSSVKSVLPTSVVQKSVVPVSHEEHPLRVELEEVIDRVIENVKAELRVAPAAEAQLFGGDSLLQKRFRTIVSSRLRDVRDTLETREMLNRNKRIGGLEISELDVIRVMKIIEKAFGEFQGKWKALEAKRIEEWKKKQAEDAGRRDEESRKKEEQELEERYSRLTGGIYKSQLPISKQIPIPKEIPKPKVEIPKKEPQVNAVKNIVRDQVTAAGATRDQVTTMKTVLPPATPSSTTSYILRSTPSSKVTDVRMAPKFVGPIEELAILTLEDFRRLAGTSQERAQKIVSKIEFLQKESIVRRAQGIEAWRKSPLNQEYFQIVHKTMISRASPEQVLKLQEQTGKPSLTPDEFHAIMELNQKLRF</sequence>
<accession>A0A1F7UTX2</accession>
<evidence type="ECO:0000256" key="1">
    <source>
        <dbReference type="SAM" id="MobiDB-lite"/>
    </source>
</evidence>
<dbReference type="Proteomes" id="UP000176897">
    <property type="component" value="Unassembled WGS sequence"/>
</dbReference>
<dbReference type="AlphaFoldDB" id="A0A1F7UTX2"/>
<gene>
    <name evidence="2" type="ORF">A3B21_04595</name>
</gene>
<proteinExistence type="predicted"/>
<protein>
    <submittedName>
        <fullName evidence="2">Uncharacterized protein</fullName>
    </submittedName>
</protein>
<dbReference type="STRING" id="1802401.A3B21_04595"/>
<name>A0A1F7UTX2_9BACT</name>
<dbReference type="EMBL" id="MGEJ01000003">
    <property type="protein sequence ID" value="OGL81699.1"/>
    <property type="molecule type" value="Genomic_DNA"/>
</dbReference>